<sequence length="306" mass="34304">MSQPETIIPRDRVVIMGLVEPTSGVDSLRMWDLADFFYAVNAGLTPTEISTANGSTRIGAVLLARSWIDTLVEEAEDRAAAAAGYLTMTSAPSEHFYGNAAPAHNKPEQRSGSDPELLVLRQEQLRQQGQHDLAENFEAERIARFEAESEVSELRVRVKQLELIQEDNELLRRELNEERRGRVETEEKLTEALDKASGEQTARLVAESKLQDLKDLKSLLDKVSNWASPVKEIDPRERATFERLLYVLAREAKYPLEGECYPDEAALIKYADLIGATVPTGKGVIAAKLKNAIDRCIKDKKERKDQ</sequence>
<dbReference type="EMBL" id="JADTXM010000002">
    <property type="protein sequence ID" value="MBH3437790.1"/>
    <property type="molecule type" value="Genomic_DNA"/>
</dbReference>
<evidence type="ECO:0000313" key="2">
    <source>
        <dbReference type="EMBL" id="MBH3437790.1"/>
    </source>
</evidence>
<evidence type="ECO:0000313" key="3">
    <source>
        <dbReference type="Proteomes" id="UP000638986"/>
    </source>
</evidence>
<keyword evidence="1" id="KW-0175">Coiled coil</keyword>
<proteinExistence type="predicted"/>
<name>A0ABS0MM20_PSELU</name>
<dbReference type="RefSeq" id="WP_197870925.1">
    <property type="nucleotide sequence ID" value="NZ_JADTXM010000002.1"/>
</dbReference>
<evidence type="ECO:0000256" key="1">
    <source>
        <dbReference type="SAM" id="Coils"/>
    </source>
</evidence>
<gene>
    <name evidence="2" type="ORF">I5Q09_03700</name>
</gene>
<reference evidence="2 3" key="1">
    <citation type="submission" date="2020-11" db="EMBL/GenBank/DDBJ databases">
        <title>Enhanced detection system for hospital associated transmission using whole genome sequencing surveillance.</title>
        <authorList>
            <person name="Harrison L.H."/>
            <person name="Van Tyne D."/>
            <person name="Marsh J.W."/>
            <person name="Griffith M.P."/>
            <person name="Snyder D.J."/>
            <person name="Cooper V.S."/>
            <person name="Mustapha M."/>
        </authorList>
    </citation>
    <scope>NUCLEOTIDE SEQUENCE [LARGE SCALE GENOMIC DNA]</scope>
    <source>
        <strain evidence="2 3">PSB00013</strain>
    </source>
</reference>
<protein>
    <submittedName>
        <fullName evidence="2">Uncharacterized protein</fullName>
    </submittedName>
</protein>
<dbReference type="Proteomes" id="UP000638986">
    <property type="component" value="Unassembled WGS sequence"/>
</dbReference>
<feature type="coiled-coil region" evidence="1">
    <location>
        <begin position="158"/>
        <end position="188"/>
    </location>
</feature>
<comment type="caution">
    <text evidence="2">The sequence shown here is derived from an EMBL/GenBank/DDBJ whole genome shotgun (WGS) entry which is preliminary data.</text>
</comment>
<accession>A0ABS0MM20</accession>
<organism evidence="2 3">
    <name type="scientific">Pseudomonas luteola</name>
    <dbReference type="NCBI Taxonomy" id="47886"/>
    <lineage>
        <taxon>Bacteria</taxon>
        <taxon>Pseudomonadati</taxon>
        <taxon>Pseudomonadota</taxon>
        <taxon>Gammaproteobacteria</taxon>
        <taxon>Pseudomonadales</taxon>
        <taxon>Pseudomonadaceae</taxon>
        <taxon>Pseudomonas</taxon>
    </lineage>
</organism>